<organism evidence="1 2">
    <name type="scientific">Mycobacterium phage Phayonce</name>
    <dbReference type="NCBI Taxonomy" id="1647302"/>
    <lineage>
        <taxon>Viruses</taxon>
        <taxon>Duplodnaviria</taxon>
        <taxon>Heunggongvirae</taxon>
        <taxon>Uroviricota</taxon>
        <taxon>Caudoviricetes</taxon>
        <taxon>Pclasvirinae</taxon>
        <taxon>Phayoncevirus</taxon>
        <taxon>Phayoncevirus phayonce</taxon>
    </lineage>
</organism>
<evidence type="ECO:0008006" key="3">
    <source>
        <dbReference type="Google" id="ProtNLM"/>
    </source>
</evidence>
<dbReference type="OrthoDB" id="12642at10239"/>
<protein>
    <recommendedName>
        <fullName evidence="3">HNH endonuclease</fullName>
    </recommendedName>
</protein>
<reference evidence="1 2" key="1">
    <citation type="journal article" date="2015" name="Genome Announc.">
        <title>Genome Sequence of Mycobacteriophage Phayonce.</title>
        <authorList>
            <person name="Pope W.H."/>
            <person name="Jacobetz E."/>
            <person name="Johnson C.A."/>
            <person name="Kihle B.L."/>
            <person name="Sobeski M.A."/>
            <person name="Werner M.B."/>
            <person name="Adkins N.L."/>
            <person name="Kramer Z.J."/>
            <person name="Montgomery M.T."/>
            <person name="Grubb S.R."/>
            <person name="Warner M.H."/>
            <person name="Bowman C.A."/>
            <person name="Russell D.A."/>
            <person name="Hatfull G.F."/>
        </authorList>
    </citation>
    <scope>NUCLEOTIDE SEQUENCE [LARGE SCALE GENOMIC DNA]</scope>
</reference>
<dbReference type="Gene3D" id="1.10.30.50">
    <property type="match status" value="1"/>
</dbReference>
<evidence type="ECO:0000313" key="1">
    <source>
        <dbReference type="EMBL" id="AKF14436.1"/>
    </source>
</evidence>
<dbReference type="RefSeq" id="YP_009198420.1">
    <property type="nucleotide sequence ID" value="NC_028796.1"/>
</dbReference>
<dbReference type="Proteomes" id="UP000214372">
    <property type="component" value="Segment"/>
</dbReference>
<sequence>MQRAGRKANTTDKGLGWRHQQDAARLLRRHENGTLCWWCGLPMFKAPLLPRNWDGKQLAADHTQPRAFGGKRADRLLHGNCNSQRRDGRLDHVRPALLGCHPRDWAQALAAQGISTALPQGNTDTLAMDW</sequence>
<evidence type="ECO:0000313" key="2">
    <source>
        <dbReference type="Proteomes" id="UP000214372"/>
    </source>
</evidence>
<keyword evidence="2" id="KW-1185">Reference proteome</keyword>
<name>A0A0F6YQ88_9CAUD</name>
<dbReference type="KEGG" id="vg:26646506"/>
<dbReference type="GeneID" id="26646506"/>
<accession>A0A0F6YQ88</accession>
<proteinExistence type="predicted"/>
<dbReference type="EMBL" id="KR080195">
    <property type="protein sequence ID" value="AKF14436.1"/>
    <property type="molecule type" value="Genomic_DNA"/>
</dbReference>
<gene>
    <name evidence="1" type="primary">76</name>
    <name evidence="1" type="ORF">SEA_PHAYONCE_76</name>
</gene>